<dbReference type="InterPro" id="IPR014284">
    <property type="entry name" value="RNA_pol_sigma-70_dom"/>
</dbReference>
<reference evidence="8 9" key="1">
    <citation type="submission" date="2016-06" db="EMBL/GenBank/DDBJ databases">
        <title>Complete genome sequences of Bordetella bronchialis and Bordetella flabilis.</title>
        <authorList>
            <person name="LiPuma J.J."/>
            <person name="Spilker T."/>
        </authorList>
    </citation>
    <scope>NUCLEOTIDE SEQUENCE [LARGE SCALE GENOMIC DNA]</scope>
    <source>
        <strain evidence="8 9">AU10664</strain>
    </source>
</reference>
<gene>
    <name evidence="8" type="ORF">BAU07_13180</name>
</gene>
<dbReference type="EMBL" id="CP016172">
    <property type="protein sequence ID" value="ANN77917.1"/>
    <property type="molecule type" value="Genomic_DNA"/>
</dbReference>
<evidence type="ECO:0000256" key="1">
    <source>
        <dbReference type="ARBA" id="ARBA00010641"/>
    </source>
</evidence>
<dbReference type="InterPro" id="IPR039425">
    <property type="entry name" value="RNA_pol_sigma-70-like"/>
</dbReference>
<evidence type="ECO:0000259" key="6">
    <source>
        <dbReference type="Pfam" id="PF04542"/>
    </source>
</evidence>
<dbReference type="InterPro" id="IPR013249">
    <property type="entry name" value="RNA_pol_sigma70_r4_t2"/>
</dbReference>
<feature type="domain" description="RNA polymerase sigma factor 70 region 4 type 2" evidence="7">
    <location>
        <begin position="130"/>
        <end position="182"/>
    </location>
</feature>
<dbReference type="SUPFAM" id="SSF88946">
    <property type="entry name" value="Sigma2 domain of RNA polymerase sigma factors"/>
    <property type="match status" value="1"/>
</dbReference>
<feature type="domain" description="RNA polymerase sigma-70 region 2" evidence="6">
    <location>
        <begin position="39"/>
        <end position="100"/>
    </location>
</feature>
<dbReference type="NCBIfam" id="TIGR02937">
    <property type="entry name" value="sigma70-ECF"/>
    <property type="match status" value="1"/>
</dbReference>
<dbReference type="PANTHER" id="PTHR43133:SF58">
    <property type="entry name" value="ECF RNA POLYMERASE SIGMA FACTOR SIGD"/>
    <property type="match status" value="1"/>
</dbReference>
<comment type="similarity">
    <text evidence="1">Belongs to the sigma-70 factor family. ECF subfamily.</text>
</comment>
<dbReference type="PANTHER" id="PTHR43133">
    <property type="entry name" value="RNA POLYMERASE ECF-TYPE SIGMA FACTO"/>
    <property type="match status" value="1"/>
</dbReference>
<dbReference type="RefSeq" id="WP_066658398.1">
    <property type="nucleotide sequence ID" value="NZ_CBCSCL010000001.1"/>
</dbReference>
<dbReference type="InterPro" id="IPR013324">
    <property type="entry name" value="RNA_pol_sigma_r3/r4-like"/>
</dbReference>
<dbReference type="InterPro" id="IPR036388">
    <property type="entry name" value="WH-like_DNA-bd_sf"/>
</dbReference>
<protein>
    <submittedName>
        <fullName evidence="8">RNA polymerase subunit sigma</fullName>
    </submittedName>
</protein>
<keyword evidence="4" id="KW-0238">DNA-binding</keyword>
<dbReference type="Proteomes" id="UP000091926">
    <property type="component" value="Chromosome"/>
</dbReference>
<proteinExistence type="inferred from homology"/>
<evidence type="ECO:0000256" key="5">
    <source>
        <dbReference type="ARBA" id="ARBA00023163"/>
    </source>
</evidence>
<keyword evidence="5" id="KW-0804">Transcription</keyword>
<dbReference type="CDD" id="cd06171">
    <property type="entry name" value="Sigma70_r4"/>
    <property type="match status" value="1"/>
</dbReference>
<dbReference type="InterPro" id="IPR013325">
    <property type="entry name" value="RNA_pol_sigma_r2"/>
</dbReference>
<evidence type="ECO:0000256" key="4">
    <source>
        <dbReference type="ARBA" id="ARBA00023125"/>
    </source>
</evidence>
<dbReference type="OrthoDB" id="8535698at2"/>
<evidence type="ECO:0000256" key="2">
    <source>
        <dbReference type="ARBA" id="ARBA00023015"/>
    </source>
</evidence>
<keyword evidence="9" id="KW-1185">Reference proteome</keyword>
<dbReference type="Pfam" id="PF04542">
    <property type="entry name" value="Sigma70_r2"/>
    <property type="match status" value="1"/>
</dbReference>
<evidence type="ECO:0000313" key="8">
    <source>
        <dbReference type="EMBL" id="ANN77917.1"/>
    </source>
</evidence>
<evidence type="ECO:0000313" key="9">
    <source>
        <dbReference type="Proteomes" id="UP000091926"/>
    </source>
</evidence>
<dbReference type="GO" id="GO:0016987">
    <property type="term" value="F:sigma factor activity"/>
    <property type="evidence" value="ECO:0007669"/>
    <property type="project" value="UniProtKB-KW"/>
</dbReference>
<dbReference type="SUPFAM" id="SSF88659">
    <property type="entry name" value="Sigma3 and sigma4 domains of RNA polymerase sigma factors"/>
    <property type="match status" value="1"/>
</dbReference>
<name>A0A193GD16_9BORD</name>
<dbReference type="AlphaFoldDB" id="A0A193GD16"/>
<dbReference type="InterPro" id="IPR007627">
    <property type="entry name" value="RNA_pol_sigma70_r2"/>
</dbReference>
<keyword evidence="2" id="KW-0805">Transcription regulation</keyword>
<sequence length="191" mass="21086">MSANSGEYAYEAALRERWLRAQAGDEAAYREALRGIADALRAYLRRRMSPYPDDIEDVLQETLLALHLQRGTYDPAYAVSAWVTAIARHKVADFWRRHARAGARHEDLDDVDESLFAHDAGAAAASDAQRDLQALMALLPAAQRQAILLTKVQGLSVSEASQRTGSSPAAVKVQVHRGLKRLANMVKGDHR</sequence>
<evidence type="ECO:0000259" key="7">
    <source>
        <dbReference type="Pfam" id="PF08281"/>
    </source>
</evidence>
<dbReference type="STRING" id="463014.BAU07_13180"/>
<dbReference type="GO" id="GO:0006352">
    <property type="term" value="P:DNA-templated transcription initiation"/>
    <property type="evidence" value="ECO:0007669"/>
    <property type="project" value="InterPro"/>
</dbReference>
<accession>A0A193GD16</accession>
<evidence type="ECO:0000256" key="3">
    <source>
        <dbReference type="ARBA" id="ARBA00023082"/>
    </source>
</evidence>
<keyword evidence="3" id="KW-0731">Sigma factor</keyword>
<dbReference type="Gene3D" id="1.10.10.10">
    <property type="entry name" value="Winged helix-like DNA-binding domain superfamily/Winged helix DNA-binding domain"/>
    <property type="match status" value="1"/>
</dbReference>
<dbReference type="GO" id="GO:0003677">
    <property type="term" value="F:DNA binding"/>
    <property type="evidence" value="ECO:0007669"/>
    <property type="project" value="UniProtKB-KW"/>
</dbReference>
<organism evidence="8 9">
    <name type="scientific">Bordetella flabilis</name>
    <dbReference type="NCBI Taxonomy" id="463014"/>
    <lineage>
        <taxon>Bacteria</taxon>
        <taxon>Pseudomonadati</taxon>
        <taxon>Pseudomonadota</taxon>
        <taxon>Betaproteobacteria</taxon>
        <taxon>Burkholderiales</taxon>
        <taxon>Alcaligenaceae</taxon>
        <taxon>Bordetella</taxon>
    </lineage>
</organism>
<dbReference type="Pfam" id="PF08281">
    <property type="entry name" value="Sigma70_r4_2"/>
    <property type="match status" value="1"/>
</dbReference>
<dbReference type="Gene3D" id="1.10.1740.10">
    <property type="match status" value="1"/>
</dbReference>
<dbReference type="KEGG" id="bfz:BAU07_13180"/>